<protein>
    <submittedName>
        <fullName evidence="2">Uncharacterized protein</fullName>
    </submittedName>
</protein>
<reference evidence="2" key="1">
    <citation type="submission" date="2022-08" db="UniProtKB">
        <authorList>
            <consortium name="EnsemblMetazoa"/>
        </authorList>
    </citation>
    <scope>IDENTIFICATION</scope>
</reference>
<sequence length="127" mass="12483">MFPVEDACGDATADCSYSTPRFPASLSSSPPPPPPPPVSIGCVVACFAPLDPPGGDSAGVAAGGTGSGGGGTGRCDSISSSSARSNLRFFGCCRGVAFWVTGFSDAADDAAATVHRGHKNGLDAGME</sequence>
<accession>A0A8W7PPI5</accession>
<proteinExistence type="predicted"/>
<feature type="compositionally biased region" description="Gly residues" evidence="1">
    <location>
        <begin position="61"/>
        <end position="73"/>
    </location>
</feature>
<dbReference type="Proteomes" id="UP000075882">
    <property type="component" value="Unassembled WGS sequence"/>
</dbReference>
<evidence type="ECO:0000256" key="1">
    <source>
        <dbReference type="SAM" id="MobiDB-lite"/>
    </source>
</evidence>
<dbReference type="EnsemblMetazoa" id="ACOM035550-RA">
    <property type="protein sequence ID" value="ACOM035550-PA.1"/>
    <property type="gene ID" value="ACOM035550"/>
</dbReference>
<name>A0A8W7PPI5_ANOCL</name>
<evidence type="ECO:0000313" key="2">
    <source>
        <dbReference type="EnsemblMetazoa" id="ACOM035550-PA.1"/>
    </source>
</evidence>
<dbReference type="AlphaFoldDB" id="A0A8W7PPI5"/>
<organism evidence="2">
    <name type="scientific">Anopheles coluzzii</name>
    <name type="common">African malaria mosquito</name>
    <dbReference type="NCBI Taxonomy" id="1518534"/>
    <lineage>
        <taxon>Eukaryota</taxon>
        <taxon>Metazoa</taxon>
        <taxon>Ecdysozoa</taxon>
        <taxon>Arthropoda</taxon>
        <taxon>Hexapoda</taxon>
        <taxon>Insecta</taxon>
        <taxon>Pterygota</taxon>
        <taxon>Neoptera</taxon>
        <taxon>Endopterygota</taxon>
        <taxon>Diptera</taxon>
        <taxon>Nematocera</taxon>
        <taxon>Culicoidea</taxon>
        <taxon>Culicidae</taxon>
        <taxon>Anophelinae</taxon>
        <taxon>Anopheles</taxon>
    </lineage>
</organism>
<feature type="region of interest" description="Disordered" evidence="1">
    <location>
        <begin position="57"/>
        <end position="80"/>
    </location>
</feature>